<keyword evidence="2" id="KW-1185">Reference proteome</keyword>
<dbReference type="Gene3D" id="3.30.1330.40">
    <property type="entry name" value="RutC-like"/>
    <property type="match status" value="1"/>
</dbReference>
<accession>A0A2P7QMB2</accession>
<reference evidence="1 2" key="1">
    <citation type="submission" date="2018-03" db="EMBL/GenBank/DDBJ databases">
        <title>The draft genome of Sphingosinicella sp. GL-C-18.</title>
        <authorList>
            <person name="Liu L."/>
            <person name="Li L."/>
            <person name="Liang L."/>
            <person name="Zhang X."/>
            <person name="Wang T."/>
        </authorList>
    </citation>
    <scope>NUCLEOTIDE SEQUENCE [LARGE SCALE GENOMIC DNA]</scope>
    <source>
        <strain evidence="1 2">GL-C-18</strain>
    </source>
</reference>
<name>A0A2P7QMB2_9SPHN</name>
<evidence type="ECO:0000313" key="1">
    <source>
        <dbReference type="EMBL" id="PSJ39109.1"/>
    </source>
</evidence>
<comment type="caution">
    <text evidence="1">The sequence shown here is derived from an EMBL/GenBank/DDBJ whole genome shotgun (WGS) entry which is preliminary data.</text>
</comment>
<dbReference type="GO" id="GO:0005829">
    <property type="term" value="C:cytosol"/>
    <property type="evidence" value="ECO:0007669"/>
    <property type="project" value="TreeGrafter"/>
</dbReference>
<dbReference type="InterPro" id="IPR035959">
    <property type="entry name" value="RutC-like_sf"/>
</dbReference>
<proteinExistence type="predicted"/>
<sequence>MLSLAGAGKIAALPPGRPLEPSPAAYAQAWLVEQPTRILFVSGQTPTDANGDAPSEFAAQARLAWRNVEAQLRRAGMEFANLVKVTIFLGDRRHRAENTRIRADMLGAATPAITVIIADIFDESWMIEIEAIACA</sequence>
<evidence type="ECO:0000313" key="2">
    <source>
        <dbReference type="Proteomes" id="UP000241167"/>
    </source>
</evidence>
<dbReference type="PANTHER" id="PTHR11803:SF44">
    <property type="entry name" value="RUTC FAMILY PROTEIN YJGH"/>
    <property type="match status" value="1"/>
</dbReference>
<dbReference type="PANTHER" id="PTHR11803">
    <property type="entry name" value="2-IMINOBUTANOATE/2-IMINOPROPANOATE DEAMINASE RIDA"/>
    <property type="match status" value="1"/>
</dbReference>
<protein>
    <submittedName>
        <fullName evidence="1">RidA family protein</fullName>
    </submittedName>
</protein>
<gene>
    <name evidence="1" type="ORF">C7I55_16210</name>
</gene>
<dbReference type="CDD" id="cd00448">
    <property type="entry name" value="YjgF_YER057c_UK114_family"/>
    <property type="match status" value="1"/>
</dbReference>
<dbReference type="SUPFAM" id="SSF55298">
    <property type="entry name" value="YjgF-like"/>
    <property type="match status" value="1"/>
</dbReference>
<dbReference type="EMBL" id="PXYI01000005">
    <property type="protein sequence ID" value="PSJ39109.1"/>
    <property type="molecule type" value="Genomic_DNA"/>
</dbReference>
<organism evidence="1 2">
    <name type="scientific">Allosphingosinicella deserti</name>
    <dbReference type="NCBI Taxonomy" id="2116704"/>
    <lineage>
        <taxon>Bacteria</taxon>
        <taxon>Pseudomonadati</taxon>
        <taxon>Pseudomonadota</taxon>
        <taxon>Alphaproteobacteria</taxon>
        <taxon>Sphingomonadales</taxon>
        <taxon>Sphingomonadaceae</taxon>
        <taxon>Allosphingosinicella</taxon>
    </lineage>
</organism>
<dbReference type="Pfam" id="PF01042">
    <property type="entry name" value="Ribonuc_L-PSP"/>
    <property type="match status" value="1"/>
</dbReference>
<dbReference type="AlphaFoldDB" id="A0A2P7QMB2"/>
<dbReference type="GO" id="GO:0019239">
    <property type="term" value="F:deaminase activity"/>
    <property type="evidence" value="ECO:0007669"/>
    <property type="project" value="TreeGrafter"/>
</dbReference>
<dbReference type="InterPro" id="IPR006175">
    <property type="entry name" value="YjgF/YER057c/UK114"/>
</dbReference>
<dbReference type="Proteomes" id="UP000241167">
    <property type="component" value="Unassembled WGS sequence"/>
</dbReference>
<dbReference type="OrthoDB" id="9799840at2"/>